<dbReference type="GO" id="GO:0046872">
    <property type="term" value="F:metal ion binding"/>
    <property type="evidence" value="ECO:0007669"/>
    <property type="project" value="InterPro"/>
</dbReference>
<feature type="domain" description="Thioredoxin" evidence="2">
    <location>
        <begin position="139"/>
        <end position="205"/>
    </location>
</feature>
<feature type="signal peptide" evidence="1">
    <location>
        <begin position="1"/>
        <end position="19"/>
    </location>
</feature>
<dbReference type="CDD" id="cd02947">
    <property type="entry name" value="TRX_family"/>
    <property type="match status" value="1"/>
</dbReference>
<reference evidence="3 4" key="1">
    <citation type="submission" date="2015-09" db="EMBL/GenBank/DDBJ databases">
        <title>Sorangium comparison.</title>
        <authorList>
            <person name="Zaburannyi N."/>
            <person name="Bunk B."/>
            <person name="Overmann J."/>
            <person name="Mueller R."/>
        </authorList>
    </citation>
    <scope>NUCLEOTIDE SEQUENCE [LARGE SCALE GENOMIC DNA]</scope>
    <source>
        <strain evidence="3 4">So ce836</strain>
    </source>
</reference>
<accession>A0A4P2QG97</accession>
<dbReference type="Pfam" id="PF00085">
    <property type="entry name" value="Thioredoxin"/>
    <property type="match status" value="1"/>
</dbReference>
<keyword evidence="1" id="KW-0732">Signal</keyword>
<sequence length="229" mass="24131">MPGNTVRSAIVLSSVLCLAACGGAQPASSDARTTVVSLRNIDCEACGAELVADLRERPGVYAATFDKRRAEIAVTASSSFDVAGAVKQLAADEGFEAVLGGGKGQYLGWATFPEGADARTISEGGADIPDLGAHVVPGKVTVIDFAASWCLPCRKLDAHMAKVLEARRDVAYRKLDIVDWGTPLAERYLKHVSKLPYVIVYDATGAHLDAFAGLELGKLDAAIERGARR</sequence>
<evidence type="ECO:0000313" key="3">
    <source>
        <dbReference type="EMBL" id="AUX28825.1"/>
    </source>
</evidence>
<name>A0A4P2QG97_SORCE</name>
<dbReference type="Proteomes" id="UP000295497">
    <property type="component" value="Chromosome"/>
</dbReference>
<protein>
    <recommendedName>
        <fullName evidence="2">Thioredoxin domain-containing protein</fullName>
    </recommendedName>
</protein>
<dbReference type="AlphaFoldDB" id="A0A4P2QG97"/>
<gene>
    <name evidence="3" type="ORF">SOCE836_009090</name>
</gene>
<dbReference type="InterPro" id="IPR036249">
    <property type="entry name" value="Thioredoxin-like_sf"/>
</dbReference>
<dbReference type="SUPFAM" id="SSF52833">
    <property type="entry name" value="Thioredoxin-like"/>
    <property type="match status" value="1"/>
</dbReference>
<proteinExistence type="predicted"/>
<evidence type="ECO:0000313" key="4">
    <source>
        <dbReference type="Proteomes" id="UP000295497"/>
    </source>
</evidence>
<dbReference type="EMBL" id="CP012672">
    <property type="protein sequence ID" value="AUX28825.1"/>
    <property type="molecule type" value="Genomic_DNA"/>
</dbReference>
<dbReference type="SUPFAM" id="SSF55008">
    <property type="entry name" value="HMA, heavy metal-associated domain"/>
    <property type="match status" value="1"/>
</dbReference>
<feature type="chain" id="PRO_5020357459" description="Thioredoxin domain-containing protein" evidence="1">
    <location>
        <begin position="20"/>
        <end position="229"/>
    </location>
</feature>
<organism evidence="3 4">
    <name type="scientific">Sorangium cellulosum</name>
    <name type="common">Polyangium cellulosum</name>
    <dbReference type="NCBI Taxonomy" id="56"/>
    <lineage>
        <taxon>Bacteria</taxon>
        <taxon>Pseudomonadati</taxon>
        <taxon>Myxococcota</taxon>
        <taxon>Polyangia</taxon>
        <taxon>Polyangiales</taxon>
        <taxon>Polyangiaceae</taxon>
        <taxon>Sorangium</taxon>
    </lineage>
</organism>
<evidence type="ECO:0000256" key="1">
    <source>
        <dbReference type="SAM" id="SignalP"/>
    </source>
</evidence>
<dbReference type="InterPro" id="IPR036163">
    <property type="entry name" value="HMA_dom_sf"/>
</dbReference>
<evidence type="ECO:0000259" key="2">
    <source>
        <dbReference type="Pfam" id="PF00085"/>
    </source>
</evidence>
<dbReference type="InterPro" id="IPR013766">
    <property type="entry name" value="Thioredoxin_domain"/>
</dbReference>
<dbReference type="Gene3D" id="3.40.30.10">
    <property type="entry name" value="Glutaredoxin"/>
    <property type="match status" value="1"/>
</dbReference>